<evidence type="ECO:0000313" key="2">
    <source>
        <dbReference type="EMBL" id="RDV02664.1"/>
    </source>
</evidence>
<reference evidence="3" key="1">
    <citation type="submission" date="2018-08" db="EMBL/GenBank/DDBJ databases">
        <authorList>
            <person name="Kim S.-J."/>
            <person name="Jung G.-Y."/>
        </authorList>
    </citation>
    <scope>NUCLEOTIDE SEQUENCE [LARGE SCALE GENOMIC DNA]</scope>
    <source>
        <strain evidence="3">GY_G</strain>
    </source>
</reference>
<sequence>MIQPVSSSHPPSAAPVNPELRKAAIAFEAVMLRQLIGEMRKGALADDIYGSSANSTYRELADARTADALAQRGAIGIAAMIERQLQGEAK</sequence>
<name>A0A371B536_9SPHN</name>
<comment type="caution">
    <text evidence="2">The sequence shown here is derived from an EMBL/GenBank/DDBJ whole genome shotgun (WGS) entry which is preliminary data.</text>
</comment>
<protein>
    <recommendedName>
        <fullName evidence="1">Flagellar protein FlgJ N-terminal domain-containing protein</fullName>
    </recommendedName>
</protein>
<keyword evidence="3" id="KW-1185">Reference proteome</keyword>
<dbReference type="RefSeq" id="WP_115549765.1">
    <property type="nucleotide sequence ID" value="NZ_QRGP01000002.1"/>
</dbReference>
<gene>
    <name evidence="2" type="ORF">DXH95_11960</name>
</gene>
<dbReference type="OrthoDB" id="8481704at2"/>
<dbReference type="Proteomes" id="UP000263833">
    <property type="component" value="Unassembled WGS sequence"/>
</dbReference>
<organism evidence="2 3">
    <name type="scientific">Sphingorhabdus pulchriflava</name>
    <dbReference type="NCBI Taxonomy" id="2292257"/>
    <lineage>
        <taxon>Bacteria</taxon>
        <taxon>Pseudomonadati</taxon>
        <taxon>Pseudomonadota</taxon>
        <taxon>Alphaproteobacteria</taxon>
        <taxon>Sphingomonadales</taxon>
        <taxon>Sphingomonadaceae</taxon>
        <taxon>Sphingorhabdus</taxon>
    </lineage>
</organism>
<dbReference type="AlphaFoldDB" id="A0A371B536"/>
<accession>A0A371B536</accession>
<evidence type="ECO:0000313" key="3">
    <source>
        <dbReference type="Proteomes" id="UP000263833"/>
    </source>
</evidence>
<feature type="domain" description="Flagellar protein FlgJ N-terminal" evidence="1">
    <location>
        <begin position="38"/>
        <end position="84"/>
    </location>
</feature>
<evidence type="ECO:0000259" key="1">
    <source>
        <dbReference type="Pfam" id="PF10135"/>
    </source>
</evidence>
<dbReference type="Pfam" id="PF10135">
    <property type="entry name" value="Rod-binding"/>
    <property type="match status" value="1"/>
</dbReference>
<dbReference type="EMBL" id="QRGP01000002">
    <property type="protein sequence ID" value="RDV02664.1"/>
    <property type="molecule type" value="Genomic_DNA"/>
</dbReference>
<dbReference type="InterPro" id="IPR019301">
    <property type="entry name" value="Flagellar_prot_FlgJ_N"/>
</dbReference>
<proteinExistence type="predicted"/>